<dbReference type="Proteomes" id="UP001525961">
    <property type="component" value="Unassembled WGS sequence"/>
</dbReference>
<sequence length="167" mass="18544">MDQSSYSFQAVQLLVRGNQPALRAMGGGSSSVIQSVVKLSIRGRALKQKPKIWVDSGVGSKSIRELIASHRGPTLEEKYLEVLLNRKGSPVGDPTLLGYVSWRYFEDFTSVEAEITDAFILGRWFSSDWGRISGDGIGQGVCRKRRSPVQNFCSSGRTPVQRWNRHG</sequence>
<keyword evidence="2" id="KW-1185">Reference proteome</keyword>
<gene>
    <name evidence="1" type="ORF">NG792_05160</name>
</gene>
<evidence type="ECO:0000313" key="1">
    <source>
        <dbReference type="EMBL" id="MCT7977113.1"/>
    </source>
</evidence>
<comment type="caution">
    <text evidence="1">The sequence shown here is derived from an EMBL/GenBank/DDBJ whole genome shotgun (WGS) entry which is preliminary data.</text>
</comment>
<reference evidence="1 2" key="1">
    <citation type="journal article" date="2022" name="Front. Microbiol.">
        <title>High genomic differentiation and limited gene flow indicate recent cryptic speciation within the genus Laspinema (cyanobacteria).</title>
        <authorList>
            <person name="Stanojkovic A."/>
            <person name="Skoupy S."/>
            <person name="Skaloud P."/>
            <person name="Dvorak P."/>
        </authorList>
    </citation>
    <scope>NUCLEOTIDE SEQUENCE [LARGE SCALE GENOMIC DNA]</scope>
    <source>
        <strain evidence="1 2">D3b</strain>
    </source>
</reference>
<organism evidence="1 2">
    <name type="scientific">Laspinema olomoucense D3b</name>
    <dbReference type="NCBI Taxonomy" id="2953688"/>
    <lineage>
        <taxon>Bacteria</taxon>
        <taxon>Bacillati</taxon>
        <taxon>Cyanobacteriota</taxon>
        <taxon>Cyanophyceae</taxon>
        <taxon>Oscillatoriophycideae</taxon>
        <taxon>Oscillatoriales</taxon>
        <taxon>Laspinemataceae</taxon>
        <taxon>Laspinema</taxon>
        <taxon>Laspinema olomoucense</taxon>
    </lineage>
</organism>
<dbReference type="EMBL" id="JAMXFA010000005">
    <property type="protein sequence ID" value="MCT7977113.1"/>
    <property type="molecule type" value="Genomic_DNA"/>
</dbReference>
<dbReference type="RefSeq" id="WP_261197427.1">
    <property type="nucleotide sequence ID" value="NZ_JAMXFA010000005.1"/>
</dbReference>
<evidence type="ECO:0000313" key="2">
    <source>
        <dbReference type="Proteomes" id="UP001525961"/>
    </source>
</evidence>
<proteinExistence type="predicted"/>
<protein>
    <submittedName>
        <fullName evidence="1">Uncharacterized protein</fullName>
    </submittedName>
</protein>
<name>A0ABT2N343_9CYAN</name>
<accession>A0ABT2N343</accession>